<dbReference type="STRING" id="44576.SAMN05421881_10684"/>
<name>A0A1H3N5J5_9PROT</name>
<reference evidence="2 3" key="1">
    <citation type="submission" date="2016-10" db="EMBL/GenBank/DDBJ databases">
        <authorList>
            <person name="de Groot N.N."/>
        </authorList>
    </citation>
    <scope>NUCLEOTIDE SEQUENCE [LARGE SCALE GENOMIC DNA]</scope>
    <source>
        <strain evidence="2 3">Nm1</strain>
    </source>
</reference>
<feature type="compositionally biased region" description="Basic and acidic residues" evidence="1">
    <location>
        <begin position="193"/>
        <end position="212"/>
    </location>
</feature>
<protein>
    <submittedName>
        <fullName evidence="2">Uncharacterized protein</fullName>
    </submittedName>
</protein>
<dbReference type="AlphaFoldDB" id="A0A1H3N5J5"/>
<proteinExistence type="predicted"/>
<gene>
    <name evidence="2" type="ORF">SAMN05421881_10684</name>
</gene>
<feature type="compositionally biased region" description="Basic and acidic residues" evidence="1">
    <location>
        <begin position="162"/>
        <end position="185"/>
    </location>
</feature>
<dbReference type="EMBL" id="FNOY01000068">
    <property type="protein sequence ID" value="SDY84024.1"/>
    <property type="molecule type" value="Genomic_DNA"/>
</dbReference>
<feature type="region of interest" description="Disordered" evidence="1">
    <location>
        <begin position="145"/>
        <end position="212"/>
    </location>
</feature>
<dbReference type="Proteomes" id="UP000198640">
    <property type="component" value="Unassembled WGS sequence"/>
</dbReference>
<organism evidence="2 3">
    <name type="scientific">Nitrosomonas halophila</name>
    <dbReference type="NCBI Taxonomy" id="44576"/>
    <lineage>
        <taxon>Bacteria</taxon>
        <taxon>Pseudomonadati</taxon>
        <taxon>Pseudomonadota</taxon>
        <taxon>Betaproteobacteria</taxon>
        <taxon>Nitrosomonadales</taxon>
        <taxon>Nitrosomonadaceae</taxon>
        <taxon>Nitrosomonas</taxon>
    </lineage>
</organism>
<sequence>MHLLPEEGRFLLLSASLVAHDEDTNMRYFYFLFAVLAAVATNQVGANDLNLSIRIGQPGFYGELYLGGYYPAPQLIYPQPILIWRTPANMHQPPVYLHVPPGHAKHWHKHCHLYHACNRNAYFVRESWYNKVYMPYYQKHISSRNKRNDYRYRQPQQYVPGKQDERTARDQRHLQNHPGRSDSSKYRSPGNQGKRDSNPGKGKQDNRGRRGD</sequence>
<evidence type="ECO:0000256" key="1">
    <source>
        <dbReference type="SAM" id="MobiDB-lite"/>
    </source>
</evidence>
<evidence type="ECO:0000313" key="3">
    <source>
        <dbReference type="Proteomes" id="UP000198640"/>
    </source>
</evidence>
<accession>A0A1H3N5J5</accession>
<evidence type="ECO:0000313" key="2">
    <source>
        <dbReference type="EMBL" id="SDY84024.1"/>
    </source>
</evidence>
<keyword evidence="3" id="KW-1185">Reference proteome</keyword>